<evidence type="ECO:0000256" key="3">
    <source>
        <dbReference type="ARBA" id="ARBA00022692"/>
    </source>
</evidence>
<protein>
    <recommendedName>
        <fullName evidence="6">Mitochondrial inner membrane protein Mpv17</fullName>
    </recommendedName>
</protein>
<dbReference type="GO" id="GO:0005739">
    <property type="term" value="C:mitochondrion"/>
    <property type="evidence" value="ECO:0007669"/>
    <property type="project" value="TreeGrafter"/>
</dbReference>
<reference evidence="8" key="2">
    <citation type="submission" date="2014-07" db="EMBL/GenBank/DDBJ databases">
        <authorList>
            <person name="Hull J."/>
        </authorList>
    </citation>
    <scope>NUCLEOTIDE SEQUENCE</scope>
</reference>
<evidence type="ECO:0000256" key="5">
    <source>
        <dbReference type="ARBA" id="ARBA00023136"/>
    </source>
</evidence>
<evidence type="ECO:0000256" key="1">
    <source>
        <dbReference type="ARBA" id="ARBA00004141"/>
    </source>
</evidence>
<keyword evidence="3" id="KW-0812">Transmembrane</keyword>
<comment type="subcellular location">
    <subcellularLocation>
        <location evidence="1">Membrane</location>
        <topology evidence="1">Multi-pass membrane protein</topology>
    </subcellularLocation>
</comment>
<dbReference type="Pfam" id="PF04117">
    <property type="entry name" value="Mpv17_PMP22"/>
    <property type="match status" value="1"/>
</dbReference>
<dbReference type="EMBL" id="GBRD01015623">
    <property type="protein sequence ID" value="JAG50203.1"/>
    <property type="molecule type" value="Transcribed_RNA"/>
</dbReference>
<keyword evidence="4" id="KW-1133">Transmembrane helix</keyword>
<sequence length="202" mass="22495">MRRFLGKLTRSYWNTLRKRPYTTNVVQAAIFMATGDVLAQSADMWASERPYDLTRTAKMAGVGAVIGPFLVFYYKCLDSIVAIEGTCFKKTIIKISIDQIVMAPTSIIALVVLTSAAEGKDVSKSLEDKTVGLLMDNYKVWPAAQVINFTLVPPPLRAGFHQIVALGWNSYVNWKLHSNGEIENKLIPLNYGNKGYPKEDDS</sequence>
<name>A0A0A9YN67_LYGHE</name>
<keyword evidence="5" id="KW-0472">Membrane</keyword>
<dbReference type="PANTHER" id="PTHR11266:SF17">
    <property type="entry name" value="PROTEIN MPV17"/>
    <property type="match status" value="1"/>
</dbReference>
<dbReference type="PANTHER" id="PTHR11266">
    <property type="entry name" value="PEROXISOMAL MEMBRANE PROTEIN 2, PXMP2 MPV17"/>
    <property type="match status" value="1"/>
</dbReference>
<evidence type="ECO:0000256" key="2">
    <source>
        <dbReference type="ARBA" id="ARBA00006824"/>
    </source>
</evidence>
<accession>A0A0A9YN67</accession>
<evidence type="ECO:0000313" key="9">
    <source>
        <dbReference type="EMBL" id="JAG50203.1"/>
    </source>
</evidence>
<evidence type="ECO:0000256" key="6">
    <source>
        <dbReference type="ARBA" id="ARBA00049743"/>
    </source>
</evidence>
<dbReference type="GO" id="GO:0016020">
    <property type="term" value="C:membrane"/>
    <property type="evidence" value="ECO:0007669"/>
    <property type="project" value="UniProtKB-SubCell"/>
</dbReference>
<dbReference type="AlphaFoldDB" id="A0A0A9YN67"/>
<gene>
    <name evidence="8" type="primary">SYM1_1</name>
    <name evidence="8" type="ORF">CM83_99528</name>
</gene>
<reference evidence="8" key="1">
    <citation type="journal article" date="2014" name="PLoS ONE">
        <title>Transcriptome-Based Identification of ABC Transporters in the Western Tarnished Plant Bug Lygus hesperus.</title>
        <authorList>
            <person name="Hull J.J."/>
            <person name="Chaney K."/>
            <person name="Geib S.M."/>
            <person name="Fabrick J.A."/>
            <person name="Brent C.S."/>
            <person name="Walsh D."/>
            <person name="Lavine L.C."/>
        </authorList>
    </citation>
    <scope>NUCLEOTIDE SEQUENCE</scope>
</reference>
<organism evidence="8">
    <name type="scientific">Lygus hesperus</name>
    <name type="common">Western plant bug</name>
    <dbReference type="NCBI Taxonomy" id="30085"/>
    <lineage>
        <taxon>Eukaryota</taxon>
        <taxon>Metazoa</taxon>
        <taxon>Ecdysozoa</taxon>
        <taxon>Arthropoda</taxon>
        <taxon>Hexapoda</taxon>
        <taxon>Insecta</taxon>
        <taxon>Pterygota</taxon>
        <taxon>Neoptera</taxon>
        <taxon>Paraneoptera</taxon>
        <taxon>Hemiptera</taxon>
        <taxon>Heteroptera</taxon>
        <taxon>Panheteroptera</taxon>
        <taxon>Cimicomorpha</taxon>
        <taxon>Miridae</taxon>
        <taxon>Mirini</taxon>
        <taxon>Lygus</taxon>
    </lineage>
</organism>
<comment type="similarity">
    <text evidence="2 7">Belongs to the peroxisomal membrane protein PXMP2/4 family.</text>
</comment>
<dbReference type="EMBL" id="GBHO01010000">
    <property type="protein sequence ID" value="JAG33604.1"/>
    <property type="molecule type" value="Transcribed_RNA"/>
</dbReference>
<dbReference type="InterPro" id="IPR007248">
    <property type="entry name" value="Mpv17_PMP22"/>
</dbReference>
<evidence type="ECO:0000313" key="8">
    <source>
        <dbReference type="EMBL" id="JAG33604.1"/>
    </source>
</evidence>
<evidence type="ECO:0000256" key="4">
    <source>
        <dbReference type="ARBA" id="ARBA00022989"/>
    </source>
</evidence>
<dbReference type="GO" id="GO:1901858">
    <property type="term" value="P:regulation of mitochondrial DNA metabolic process"/>
    <property type="evidence" value="ECO:0007669"/>
    <property type="project" value="TreeGrafter"/>
</dbReference>
<proteinExistence type="inferred from homology"/>
<evidence type="ECO:0000256" key="7">
    <source>
        <dbReference type="RuleBase" id="RU363053"/>
    </source>
</evidence>
<dbReference type="GO" id="GO:0015267">
    <property type="term" value="F:channel activity"/>
    <property type="evidence" value="ECO:0007669"/>
    <property type="project" value="TreeGrafter"/>
</dbReference>
<reference evidence="9" key="3">
    <citation type="submission" date="2014-09" db="EMBL/GenBank/DDBJ databases">
        <authorList>
            <person name="Magalhaes I.L.F."/>
            <person name="Oliveira U."/>
            <person name="Santos F.R."/>
            <person name="Vidigal T.H.D.A."/>
            <person name="Brescovit A.D."/>
            <person name="Santos A.J."/>
        </authorList>
    </citation>
    <scope>NUCLEOTIDE SEQUENCE</scope>
</reference>